<dbReference type="RefSeq" id="XP_005793706.1">
    <property type="nucleotide sequence ID" value="XM_005793649.1"/>
</dbReference>
<dbReference type="InterPro" id="IPR029058">
    <property type="entry name" value="AB_hydrolase_fold"/>
</dbReference>
<dbReference type="SUPFAM" id="SSF53474">
    <property type="entry name" value="alpha/beta-Hydrolases"/>
    <property type="match status" value="1"/>
</dbReference>
<dbReference type="GeneID" id="17286547"/>
<name>A0A0D3KZU2_EMIH1</name>
<evidence type="ECO:0000313" key="2">
    <source>
        <dbReference type="Proteomes" id="UP000013827"/>
    </source>
</evidence>
<dbReference type="RefSeq" id="XP_005765447.1">
    <property type="nucleotide sequence ID" value="XM_005765390.1"/>
</dbReference>
<proteinExistence type="predicted"/>
<dbReference type="EnsemblProtists" id="EOD13018">
    <property type="protein sequence ID" value="EOD13018"/>
    <property type="gene ID" value="EMIHUDRAFT_374251"/>
</dbReference>
<dbReference type="KEGG" id="ehx:EMIHUDRAFT_374251"/>
<evidence type="ECO:0008006" key="3">
    <source>
        <dbReference type="Google" id="ProtNLM"/>
    </source>
</evidence>
<dbReference type="GeneID" id="17259169"/>
<accession>A0A0D3KZU2</accession>
<dbReference type="EnsemblProtists" id="EOD41277">
    <property type="protein sequence ID" value="EOD41277"/>
    <property type="gene ID" value="EMIHUDRAFT_351266"/>
</dbReference>
<protein>
    <recommendedName>
        <fullName evidence="3">Serine aminopeptidase S33 domain-containing protein</fullName>
    </recommendedName>
</protein>
<dbReference type="PaxDb" id="2903-EOD13018"/>
<keyword evidence="2" id="KW-1185">Reference proteome</keyword>
<reference evidence="2" key="1">
    <citation type="journal article" date="2013" name="Nature">
        <title>Pan genome of the phytoplankton Emiliania underpins its global distribution.</title>
        <authorList>
            <person name="Read B.A."/>
            <person name="Kegel J."/>
            <person name="Klute M.J."/>
            <person name="Kuo A."/>
            <person name="Lefebvre S.C."/>
            <person name="Maumus F."/>
            <person name="Mayer C."/>
            <person name="Miller J."/>
            <person name="Monier A."/>
            <person name="Salamov A."/>
            <person name="Young J."/>
            <person name="Aguilar M."/>
            <person name="Claverie J.M."/>
            <person name="Frickenhaus S."/>
            <person name="Gonzalez K."/>
            <person name="Herman E.K."/>
            <person name="Lin Y.C."/>
            <person name="Napier J."/>
            <person name="Ogata H."/>
            <person name="Sarno A.F."/>
            <person name="Shmutz J."/>
            <person name="Schroeder D."/>
            <person name="de Vargas C."/>
            <person name="Verret F."/>
            <person name="von Dassow P."/>
            <person name="Valentin K."/>
            <person name="Van de Peer Y."/>
            <person name="Wheeler G."/>
            <person name="Dacks J.B."/>
            <person name="Delwiche C.F."/>
            <person name="Dyhrman S.T."/>
            <person name="Glockner G."/>
            <person name="John U."/>
            <person name="Richards T."/>
            <person name="Worden A.Z."/>
            <person name="Zhang X."/>
            <person name="Grigoriev I.V."/>
            <person name="Allen A.E."/>
            <person name="Bidle K."/>
            <person name="Borodovsky M."/>
            <person name="Bowler C."/>
            <person name="Brownlee C."/>
            <person name="Cock J.M."/>
            <person name="Elias M."/>
            <person name="Gladyshev V.N."/>
            <person name="Groth M."/>
            <person name="Guda C."/>
            <person name="Hadaegh A."/>
            <person name="Iglesias-Rodriguez M.D."/>
            <person name="Jenkins J."/>
            <person name="Jones B.M."/>
            <person name="Lawson T."/>
            <person name="Leese F."/>
            <person name="Lindquist E."/>
            <person name="Lobanov A."/>
            <person name="Lomsadze A."/>
            <person name="Malik S.B."/>
            <person name="Marsh M.E."/>
            <person name="Mackinder L."/>
            <person name="Mock T."/>
            <person name="Mueller-Roeber B."/>
            <person name="Pagarete A."/>
            <person name="Parker M."/>
            <person name="Probert I."/>
            <person name="Quesneville H."/>
            <person name="Raines C."/>
            <person name="Rensing S.A."/>
            <person name="Riano-Pachon D.M."/>
            <person name="Richier S."/>
            <person name="Rokitta S."/>
            <person name="Shiraiwa Y."/>
            <person name="Soanes D.M."/>
            <person name="van der Giezen M."/>
            <person name="Wahlund T.M."/>
            <person name="Williams B."/>
            <person name="Wilson W."/>
            <person name="Wolfe G."/>
            <person name="Wurch L.L."/>
        </authorList>
    </citation>
    <scope>NUCLEOTIDE SEQUENCE</scope>
</reference>
<dbReference type="AlphaFoldDB" id="A0A0D3KZU2"/>
<reference evidence="1" key="2">
    <citation type="submission" date="2024-10" db="UniProtKB">
        <authorList>
            <consortium name="EnsemblProtists"/>
        </authorList>
    </citation>
    <scope>IDENTIFICATION</scope>
</reference>
<dbReference type="KEGG" id="ehx:EMIHUDRAFT_351266"/>
<sequence length="132" mass="13873">MAMSLWNPTKRNSVVLGLLSPRAMLTRWPSQWIGGALADSFEACVDVQRTALRDAGPAAFDVLIGSSWGGAVAAALIAEGAWTGPAVMLCPALSELRRHGAIEAIVDQIAALPAERKAQCLIVHGDADETIP</sequence>
<dbReference type="HOGENOM" id="CLU_1922596_0_0_1"/>
<dbReference type="Proteomes" id="UP000013827">
    <property type="component" value="Unassembled WGS sequence"/>
</dbReference>
<organism evidence="1 2">
    <name type="scientific">Emiliania huxleyi (strain CCMP1516)</name>
    <dbReference type="NCBI Taxonomy" id="280463"/>
    <lineage>
        <taxon>Eukaryota</taxon>
        <taxon>Haptista</taxon>
        <taxon>Haptophyta</taxon>
        <taxon>Prymnesiophyceae</taxon>
        <taxon>Isochrysidales</taxon>
        <taxon>Noelaerhabdaceae</taxon>
        <taxon>Emiliania</taxon>
    </lineage>
</organism>
<evidence type="ECO:0000313" key="1">
    <source>
        <dbReference type="EnsemblProtists" id="EOD41277"/>
    </source>
</evidence>
<dbReference type="Gene3D" id="3.40.50.1820">
    <property type="entry name" value="alpha/beta hydrolase"/>
    <property type="match status" value="1"/>
</dbReference>